<evidence type="ECO:0000256" key="9">
    <source>
        <dbReference type="ARBA" id="ARBA00023180"/>
    </source>
</evidence>
<protein>
    <recommendedName>
        <fullName evidence="4">pectate lyase</fullName>
        <ecNumber evidence="4">4.2.2.2</ecNumber>
    </recommendedName>
</protein>
<evidence type="ECO:0000256" key="3">
    <source>
        <dbReference type="ARBA" id="ARBA00010980"/>
    </source>
</evidence>
<dbReference type="GO" id="GO:0005509">
    <property type="term" value="F:calcium ion binding"/>
    <property type="evidence" value="ECO:0007669"/>
    <property type="project" value="InterPro"/>
</dbReference>
<evidence type="ECO:0000256" key="1">
    <source>
        <dbReference type="ARBA" id="ARBA00000695"/>
    </source>
</evidence>
<feature type="compositionally biased region" description="Basic and acidic residues" evidence="15">
    <location>
        <begin position="157"/>
        <end position="167"/>
    </location>
</feature>
<dbReference type="EMBL" id="DUCX01000037">
    <property type="protein sequence ID" value="HIF37195.1"/>
    <property type="molecule type" value="Genomic_DNA"/>
</dbReference>
<evidence type="ECO:0000313" key="17">
    <source>
        <dbReference type="EMBL" id="HIF37195.1"/>
    </source>
</evidence>
<feature type="transmembrane region" description="Helical" evidence="16">
    <location>
        <begin position="12"/>
        <end position="31"/>
    </location>
</feature>
<evidence type="ECO:0000256" key="13">
    <source>
        <dbReference type="ARBA" id="ARBA00023326"/>
    </source>
</evidence>
<keyword evidence="16" id="KW-1133">Transmembrane helix</keyword>
<keyword evidence="8" id="KW-0106">Calcium</keyword>
<sequence>MVDPVPSGGRRYVVVAVVIMLLAALPFSPLVDFQSSQHIDKQSVTNDSNLPTKDSDNDGMPDWWEMMHKLDPSDALDASLDTDMDGHDRNRNGVLEEEEYFTNLMEYEMDLVVGNSTDPRNRDTDGDGIPDGWEVYYNFNPHLASDADDDRDEDGYDANRDGDISPEEIHTNLEEYLAGTNPWEFDTDADVMSDGWEIYYGLDPTNSEDSWLDSDLDGWDSNLDFDLAYEEKYLNYMEFLNDTHPLVWDSDSDSMPDGWEVFFDLDPLRPTDNFEDKEGDGLPNVYEYNNSLVNTGWVDIDGIFTTRPDLNDTDGDTLSDNDELFNYLTDPTSNDTDGDGMPDGWEVQYGLNPISPFDADGDLDNDGWDFDGDSFITGIETFTNLEEYLNGTNPTNNDTDGDGMPDGWETHYGLKPLDSNDANEDYDEDGYDINRDGFTSSIERFTNLEEFLNNTSPNNNDTDLDGMGDGWEVYYNLNPLDGYDATVDNDLDGFDENYNGTLEAEEEHNNILEFQADTHPYISDTDADGMLDGWEWKYGLNPLNPLDAYADSDGDGLINLLEYNNTAAGPYVEVDGITSTHPNNNDTDNDGLSDGQEIAIYLTDPTSNDTDGDGMPDGWEAKYGLDPLDPADALLDSDNDSFDFDWNGNITSLEIYSNLYEYWNGTNPINGDTDNDGMPDGWEVHWNLQPLNSSDAYDDSDNDTLINLYEYDNSRVAGYDDNVYSSDNITGSNPLLKDTDRDLILDGEECVFGEDGYVTDPSNPDSDGDGMPDGWEMMYDLDPFDPSDGELDLDDDGWDFNGNGTIEHWEKFTNYEEYLNGTDPTNNDTDGDGMPDGWEGYYGLNPNSADDRDWDTDSDGYDSDRDGELSPDEKFTNFEEFLLNTNPVKSDTDGDNCTDGWEIYWNDNKPANETRTLNPLDGVDGFLDYDEDGWEDWEGVWHNFPNWREEEAQTNPWDPDTDGDGMSDGFEADN</sequence>
<evidence type="ECO:0000313" key="18">
    <source>
        <dbReference type="Proteomes" id="UP000585802"/>
    </source>
</evidence>
<comment type="function">
    <text evidence="14">Pectinolytic enzyme consist of four classes of enzymes: pectin lyase, polygalacturonase, pectin methylesterase and rhamnogalacturonase. Among pectinolytic enzymes, pectin lyase is the most important in depolymerization of pectin, since it cleaves internal glycosidic bonds of highly methylated pectins. Favors pectate, the anion, over pectin, the methyl ester.</text>
</comment>
<evidence type="ECO:0000256" key="5">
    <source>
        <dbReference type="ARBA" id="ARBA00022525"/>
    </source>
</evidence>
<evidence type="ECO:0000256" key="11">
    <source>
        <dbReference type="ARBA" id="ARBA00023277"/>
    </source>
</evidence>
<feature type="compositionally biased region" description="Basic and acidic residues" evidence="15">
    <location>
        <begin position="862"/>
        <end position="872"/>
    </location>
</feature>
<feature type="region of interest" description="Disordered" evidence="15">
    <location>
        <begin position="144"/>
        <end position="167"/>
    </location>
</feature>
<keyword evidence="10" id="KW-0456">Lyase</keyword>
<comment type="catalytic activity">
    <reaction evidence="1">
        <text>Eliminative cleavage of (1-&gt;4)-alpha-D-galacturonan to give oligosaccharides with 4-deoxy-alpha-D-galact-4-enuronosyl groups at their non-reducing ends.</text>
        <dbReference type="EC" id="4.2.2.2"/>
    </reaction>
</comment>
<proteinExistence type="inferred from homology"/>
<reference evidence="18" key="1">
    <citation type="journal article" date="2019" name="bioRxiv">
        <title>Genome diversification in globally distributed novel marine Proteobacteria is linked to environmental adaptation.</title>
        <authorList>
            <person name="Zhou Z."/>
            <person name="Tran P.Q."/>
            <person name="Kieft K."/>
            <person name="Anantharaman K."/>
        </authorList>
    </citation>
    <scope>NUCLEOTIDE SEQUENCE [LARGE SCALE GENOMIC DNA]</scope>
</reference>
<dbReference type="GO" id="GO:0030570">
    <property type="term" value="F:pectate lyase activity"/>
    <property type="evidence" value="ECO:0007669"/>
    <property type="project" value="UniProtKB-EC"/>
</dbReference>
<gene>
    <name evidence="17" type="ORF">EYQ70_02135</name>
</gene>
<dbReference type="PROSITE" id="PS00018">
    <property type="entry name" value="EF_HAND_1"/>
    <property type="match status" value="4"/>
</dbReference>
<accession>A0A7J4GRG5</accession>
<feature type="region of interest" description="Disordered" evidence="15">
    <location>
        <begin position="842"/>
        <end position="872"/>
    </location>
</feature>
<feature type="compositionally biased region" description="Polar residues" evidence="15">
    <location>
        <begin position="40"/>
        <end position="52"/>
    </location>
</feature>
<evidence type="ECO:0000256" key="10">
    <source>
        <dbReference type="ARBA" id="ARBA00023239"/>
    </source>
</evidence>
<keyword evidence="12" id="KW-0961">Cell wall biogenesis/degradation</keyword>
<dbReference type="Pfam" id="PF18884">
    <property type="entry name" value="TSP3_bac"/>
    <property type="match status" value="10"/>
</dbReference>
<evidence type="ECO:0000256" key="15">
    <source>
        <dbReference type="SAM" id="MobiDB-lite"/>
    </source>
</evidence>
<evidence type="ECO:0000256" key="7">
    <source>
        <dbReference type="ARBA" id="ARBA00022729"/>
    </source>
</evidence>
<dbReference type="PANTHER" id="PTHR42970">
    <property type="entry name" value="PECTATE LYASE C-RELATED"/>
    <property type="match status" value="1"/>
</dbReference>
<feature type="compositionally biased region" description="Acidic residues" evidence="15">
    <location>
        <begin position="959"/>
        <end position="974"/>
    </location>
</feature>
<evidence type="ECO:0000256" key="4">
    <source>
        <dbReference type="ARBA" id="ARBA00012272"/>
    </source>
</evidence>
<keyword evidence="13" id="KW-0624">Polysaccharide degradation</keyword>
<evidence type="ECO:0000256" key="2">
    <source>
        <dbReference type="ARBA" id="ARBA00004613"/>
    </source>
</evidence>
<keyword evidence="16" id="KW-0472">Membrane</keyword>
<dbReference type="Proteomes" id="UP000585802">
    <property type="component" value="Unassembled WGS sequence"/>
</dbReference>
<dbReference type="GO" id="GO:0000272">
    <property type="term" value="P:polysaccharide catabolic process"/>
    <property type="evidence" value="ECO:0007669"/>
    <property type="project" value="UniProtKB-KW"/>
</dbReference>
<feature type="region of interest" description="Disordered" evidence="15">
    <location>
        <begin position="945"/>
        <end position="974"/>
    </location>
</feature>
<evidence type="ECO:0000256" key="12">
    <source>
        <dbReference type="ARBA" id="ARBA00023316"/>
    </source>
</evidence>
<evidence type="ECO:0000256" key="6">
    <source>
        <dbReference type="ARBA" id="ARBA00022723"/>
    </source>
</evidence>
<feature type="region of interest" description="Disordered" evidence="15">
    <location>
        <begin position="40"/>
        <end position="63"/>
    </location>
</feature>
<feature type="region of interest" description="Disordered" evidence="15">
    <location>
        <begin position="753"/>
        <end position="773"/>
    </location>
</feature>
<evidence type="ECO:0000256" key="16">
    <source>
        <dbReference type="SAM" id="Phobius"/>
    </source>
</evidence>
<organism evidence="17 18">
    <name type="scientific">Marine Group III euryarchaeote</name>
    <dbReference type="NCBI Taxonomy" id="2173149"/>
    <lineage>
        <taxon>Archaea</taxon>
        <taxon>Methanobacteriati</taxon>
        <taxon>Thermoplasmatota</taxon>
        <taxon>Thermoplasmata</taxon>
        <taxon>Candidatus Thermoprofundales</taxon>
    </lineage>
</organism>
<dbReference type="SUPFAM" id="SSF103647">
    <property type="entry name" value="TSP type-3 repeat"/>
    <property type="match status" value="1"/>
</dbReference>
<dbReference type="EC" id="4.2.2.2" evidence="4"/>
<name>A0A7J4GRG5_9ARCH</name>
<dbReference type="InterPro" id="IPR059100">
    <property type="entry name" value="TSP3_bac"/>
</dbReference>
<dbReference type="GO" id="GO:0071555">
    <property type="term" value="P:cell wall organization"/>
    <property type="evidence" value="ECO:0007669"/>
    <property type="project" value="UniProtKB-KW"/>
</dbReference>
<dbReference type="PANTHER" id="PTHR42970:SF1">
    <property type="entry name" value="PECTATE LYASE C-RELATED"/>
    <property type="match status" value="1"/>
</dbReference>
<comment type="caution">
    <text evidence="17">The sequence shown here is derived from an EMBL/GenBank/DDBJ whole genome shotgun (WGS) entry which is preliminary data.</text>
</comment>
<keyword evidence="6" id="KW-0479">Metal-binding</keyword>
<dbReference type="InterPro" id="IPR018247">
    <property type="entry name" value="EF_Hand_1_Ca_BS"/>
</dbReference>
<keyword evidence="5" id="KW-0964">Secreted</keyword>
<keyword evidence="7" id="KW-0732">Signal</keyword>
<comment type="subcellular location">
    <subcellularLocation>
        <location evidence="2">Secreted</location>
    </subcellularLocation>
</comment>
<evidence type="ECO:0000256" key="14">
    <source>
        <dbReference type="ARBA" id="ARBA00025679"/>
    </source>
</evidence>
<keyword evidence="9" id="KW-0325">Glycoprotein</keyword>
<dbReference type="Gene3D" id="4.10.1080.10">
    <property type="entry name" value="TSP type-3 repeat"/>
    <property type="match status" value="1"/>
</dbReference>
<dbReference type="InterPro" id="IPR052063">
    <property type="entry name" value="Polysaccharide_Lyase_1"/>
</dbReference>
<feature type="compositionally biased region" description="Acidic residues" evidence="15">
    <location>
        <begin position="852"/>
        <end position="861"/>
    </location>
</feature>
<keyword evidence="16" id="KW-0812">Transmembrane</keyword>
<dbReference type="InterPro" id="IPR028974">
    <property type="entry name" value="TSP_type-3_rpt"/>
</dbReference>
<comment type="similarity">
    <text evidence="3">Belongs to the polysaccharide lyase 1 family.</text>
</comment>
<feature type="compositionally biased region" description="Acidic residues" evidence="15">
    <location>
        <begin position="146"/>
        <end position="156"/>
    </location>
</feature>
<evidence type="ECO:0000256" key="8">
    <source>
        <dbReference type="ARBA" id="ARBA00022837"/>
    </source>
</evidence>
<keyword evidence="11" id="KW-0119">Carbohydrate metabolism</keyword>
<dbReference type="AlphaFoldDB" id="A0A7J4GRG5"/>